<dbReference type="GO" id="GO:0006209">
    <property type="term" value="P:cytosine catabolic process"/>
    <property type="evidence" value="ECO:0007669"/>
    <property type="project" value="TreeGrafter"/>
</dbReference>
<dbReference type="Pfam" id="PF07969">
    <property type="entry name" value="Amidohydro_3"/>
    <property type="match status" value="1"/>
</dbReference>
<reference evidence="4 5" key="1">
    <citation type="submission" date="2006-05" db="EMBL/GenBank/DDBJ databases">
        <authorList>
            <person name="King G."/>
            <person name="Ferriera S."/>
            <person name="Johnson J."/>
            <person name="Kravitz S."/>
            <person name="Beeson K."/>
            <person name="Sutton G."/>
            <person name="Rogers Y.-H."/>
            <person name="Friedman R."/>
            <person name="Frazier M."/>
            <person name="Venter J.C."/>
        </authorList>
    </citation>
    <scope>NUCLEOTIDE SEQUENCE [LARGE SCALE GENOMIC DNA]</scope>
    <source>
        <strain evidence="5">ATCC 25650 / DSM 13394 / JCM 20685 / NBRC 16684 / NCIMB 2208 / IAM 12614 / B1</strain>
    </source>
</reference>
<dbReference type="PANTHER" id="PTHR32027">
    <property type="entry name" value="CYTOSINE DEAMINASE"/>
    <property type="match status" value="1"/>
</dbReference>
<keyword evidence="2 4" id="KW-0378">Hydrolase</keyword>
<dbReference type="GO" id="GO:0004131">
    <property type="term" value="F:cytosine deaminase activity"/>
    <property type="evidence" value="ECO:0007669"/>
    <property type="project" value="UniProtKB-EC"/>
</dbReference>
<evidence type="ECO:0000256" key="1">
    <source>
        <dbReference type="ARBA" id="ARBA00022723"/>
    </source>
</evidence>
<organism evidence="4 5">
    <name type="scientific">Roseibium aggregatum (strain ATCC 25650 / DSM 13394 / JCM 20685 / NBRC 16684 / NCIMB 2208 / IAM 12614 / B1)</name>
    <name type="common">Stappia aggregata</name>
    <dbReference type="NCBI Taxonomy" id="384765"/>
    <lineage>
        <taxon>Bacteria</taxon>
        <taxon>Pseudomonadati</taxon>
        <taxon>Pseudomonadota</taxon>
        <taxon>Alphaproteobacteria</taxon>
        <taxon>Hyphomicrobiales</taxon>
        <taxon>Stappiaceae</taxon>
        <taxon>Roseibium</taxon>
    </lineage>
</organism>
<dbReference type="SUPFAM" id="SSF51338">
    <property type="entry name" value="Composite domain of metallo-dependent hydrolases"/>
    <property type="match status" value="1"/>
</dbReference>
<keyword evidence="1" id="KW-0479">Metal-binding</keyword>
<protein>
    <submittedName>
        <fullName evidence="4">Cytosine deaminase</fullName>
        <ecNumber evidence="4">3.5.4.1</ecNumber>
    </submittedName>
</protein>
<dbReference type="eggNOG" id="COG0402">
    <property type="taxonomic scope" value="Bacteria"/>
</dbReference>
<dbReference type="EMBL" id="AAUW01000023">
    <property type="protein sequence ID" value="EAV41150.1"/>
    <property type="molecule type" value="Genomic_DNA"/>
</dbReference>
<evidence type="ECO:0000313" key="4">
    <source>
        <dbReference type="EMBL" id="EAV41150.1"/>
    </source>
</evidence>
<dbReference type="InterPro" id="IPR032466">
    <property type="entry name" value="Metal_Hydrolase"/>
</dbReference>
<dbReference type="NCBIfam" id="NF005759">
    <property type="entry name" value="PRK07583.1"/>
    <property type="match status" value="1"/>
</dbReference>
<dbReference type="CDD" id="cd01293">
    <property type="entry name" value="Bact_CD"/>
    <property type="match status" value="1"/>
</dbReference>
<dbReference type="InterPro" id="IPR052349">
    <property type="entry name" value="Metallo-hydrolase_Enzymes"/>
</dbReference>
<sequence length="450" mass="49261">MDAASLARKQPEAGKLMTLNLPKAGRFALRTATLPAAVTPGSALPAREGLSSADLIIADGRIEAILPAGSAPADIEGVDLQRRMVWPCFADMHTHIDKGHIWDRQPNPTGNFDGALNAVRADREANWSASDVETRMDFSLRCAYAHGTSLLRTHLDSLAPQHRISFEVFADMRERWKDRITLQAAALFPIDAIDDEAYFIDLVEVVVASRGLLGGVTFPLPDLDRRLDILFRTAADHGLDIDLHVDETQDASVLTLLSIAEAKLRNGFEGAVTVGHCCSLARQDDDKAKATIDKVREAGLSVVSLPMCNMYLQDRHPGRTPRSRGVTLLHELRAAGVPVAVSSDNTRDPFYAYGDLDMVEVFREAVRIAHLDHPLDDAAKVVTSLPADILKVPEAGRIAEGLGADLVIFNARTWSEFLSRPQADRIVMRNGMGIDRRLPDYSELDPLTKG</sequence>
<evidence type="ECO:0000256" key="2">
    <source>
        <dbReference type="ARBA" id="ARBA00022801"/>
    </source>
</evidence>
<dbReference type="EC" id="3.5.4.1" evidence="4"/>
<dbReference type="SUPFAM" id="SSF51556">
    <property type="entry name" value="Metallo-dependent hydrolases"/>
    <property type="match status" value="1"/>
</dbReference>
<evidence type="ECO:0000259" key="3">
    <source>
        <dbReference type="Pfam" id="PF07969"/>
    </source>
</evidence>
<dbReference type="GO" id="GO:0046872">
    <property type="term" value="F:metal ion binding"/>
    <property type="evidence" value="ECO:0007669"/>
    <property type="project" value="UniProtKB-KW"/>
</dbReference>
<gene>
    <name evidence="4" type="ORF">SIAM614_02036</name>
</gene>
<dbReference type="PANTHER" id="PTHR32027:SF0">
    <property type="entry name" value="CYTOSINE DEAMINASE"/>
    <property type="match status" value="1"/>
</dbReference>
<dbReference type="InterPro" id="IPR011059">
    <property type="entry name" value="Metal-dep_hydrolase_composite"/>
</dbReference>
<dbReference type="AlphaFoldDB" id="A0P1J9"/>
<feature type="domain" description="Amidohydrolase 3" evidence="3">
    <location>
        <begin position="225"/>
        <end position="423"/>
    </location>
</feature>
<dbReference type="InterPro" id="IPR013108">
    <property type="entry name" value="Amidohydro_3"/>
</dbReference>
<dbReference type="Gene3D" id="2.30.40.10">
    <property type="entry name" value="Urease, subunit C, domain 1"/>
    <property type="match status" value="1"/>
</dbReference>
<evidence type="ECO:0000313" key="5">
    <source>
        <dbReference type="Proteomes" id="UP000004848"/>
    </source>
</evidence>
<comment type="caution">
    <text evidence="4">The sequence shown here is derived from an EMBL/GenBank/DDBJ whole genome shotgun (WGS) entry which is preliminary data.</text>
</comment>
<dbReference type="Gene3D" id="3.20.20.140">
    <property type="entry name" value="Metal-dependent hydrolases"/>
    <property type="match status" value="1"/>
</dbReference>
<accession>A0P1J9</accession>
<dbReference type="GO" id="GO:0035888">
    <property type="term" value="F:isoguanine deaminase activity"/>
    <property type="evidence" value="ECO:0007669"/>
    <property type="project" value="TreeGrafter"/>
</dbReference>
<dbReference type="Proteomes" id="UP000004848">
    <property type="component" value="Unassembled WGS sequence"/>
</dbReference>
<proteinExistence type="predicted"/>
<dbReference type="FunFam" id="3.20.20.140:FF:000019">
    <property type="entry name" value="Cytosine deaminase"/>
    <property type="match status" value="1"/>
</dbReference>
<name>A0P1J9_ROSAI</name>